<gene>
    <name evidence="13" type="primary">metG</name>
    <name evidence="16" type="ORF">EDD63_11620</name>
</gene>
<feature type="binding site" evidence="13">
    <location>
        <position position="128"/>
    </location>
    <ligand>
        <name>Zn(2+)</name>
        <dbReference type="ChEBI" id="CHEBI:29105"/>
    </ligand>
</feature>
<evidence type="ECO:0000256" key="9">
    <source>
        <dbReference type="ARBA" id="ARBA00022884"/>
    </source>
</evidence>
<dbReference type="Gene3D" id="1.10.730.10">
    <property type="entry name" value="Isoleucyl-tRNA Synthetase, Domain 1"/>
    <property type="match status" value="1"/>
</dbReference>
<evidence type="ECO:0000256" key="13">
    <source>
        <dbReference type="HAMAP-Rule" id="MF_01228"/>
    </source>
</evidence>
<dbReference type="FunFam" id="1.10.730.10:FF:000026">
    <property type="entry name" value="Methionine--tRNA ligase"/>
    <property type="match status" value="1"/>
</dbReference>
<proteinExistence type="inferred from homology"/>
<dbReference type="Gene3D" id="2.40.50.140">
    <property type="entry name" value="Nucleic acid-binding proteins"/>
    <property type="match status" value="1"/>
</dbReference>
<protein>
    <recommendedName>
        <fullName evidence="13">Methionine--tRNA ligase</fullName>
        <ecNumber evidence="13">6.1.1.10</ecNumber>
    </recommendedName>
    <alternativeName>
        <fullName evidence="13">Methionyl-tRNA synthetase</fullName>
        <shortName evidence="13">MetRS</shortName>
    </alternativeName>
</protein>
<dbReference type="InterPro" id="IPR012340">
    <property type="entry name" value="NA-bd_OB-fold"/>
</dbReference>
<evidence type="ECO:0000256" key="10">
    <source>
        <dbReference type="ARBA" id="ARBA00022917"/>
    </source>
</evidence>
<evidence type="ECO:0000259" key="15">
    <source>
        <dbReference type="PROSITE" id="PS50886"/>
    </source>
</evidence>
<feature type="domain" description="TRNA-binding" evidence="15">
    <location>
        <begin position="540"/>
        <end position="639"/>
    </location>
</feature>
<keyword evidence="8 13" id="KW-0067">ATP-binding</keyword>
<dbReference type="NCBIfam" id="TIGR00399">
    <property type="entry name" value="metG_C_term"/>
    <property type="match status" value="1"/>
</dbReference>
<evidence type="ECO:0000256" key="12">
    <source>
        <dbReference type="ARBA" id="ARBA00047364"/>
    </source>
</evidence>
<dbReference type="FunFam" id="2.40.50.140:FF:000042">
    <property type="entry name" value="Methionine--tRNA ligase"/>
    <property type="match status" value="1"/>
</dbReference>
<dbReference type="GO" id="GO:0005524">
    <property type="term" value="F:ATP binding"/>
    <property type="evidence" value="ECO:0007669"/>
    <property type="project" value="UniProtKB-UniRule"/>
</dbReference>
<dbReference type="AlphaFoldDB" id="A0A4R7ZQF0"/>
<keyword evidence="9 13" id="KW-0694">RNA-binding</keyword>
<dbReference type="NCBIfam" id="TIGR00398">
    <property type="entry name" value="metG"/>
    <property type="match status" value="1"/>
</dbReference>
<evidence type="ECO:0000256" key="7">
    <source>
        <dbReference type="ARBA" id="ARBA00022741"/>
    </source>
</evidence>
<dbReference type="SUPFAM" id="SSF47323">
    <property type="entry name" value="Anticodon-binding domain of a subclass of class I aminoacyl-tRNA synthetases"/>
    <property type="match status" value="1"/>
</dbReference>
<evidence type="ECO:0000256" key="11">
    <source>
        <dbReference type="ARBA" id="ARBA00023146"/>
    </source>
</evidence>
<dbReference type="Gene3D" id="3.40.50.620">
    <property type="entry name" value="HUPs"/>
    <property type="match status" value="1"/>
</dbReference>
<comment type="caution">
    <text evidence="16">The sequence shown here is derived from an EMBL/GenBank/DDBJ whole genome shotgun (WGS) entry which is preliminary data.</text>
</comment>
<keyword evidence="7 13" id="KW-0547">Nucleotide-binding</keyword>
<dbReference type="InterPro" id="IPR009080">
    <property type="entry name" value="tRNAsynth_Ia_anticodon-bd"/>
</dbReference>
<evidence type="ECO:0000256" key="5">
    <source>
        <dbReference type="ARBA" id="ARBA00022555"/>
    </source>
</evidence>
<dbReference type="Pfam" id="PF19303">
    <property type="entry name" value="Anticodon_3"/>
    <property type="match status" value="1"/>
</dbReference>
<comment type="catalytic activity">
    <reaction evidence="12 13">
        <text>tRNA(Met) + L-methionine + ATP = L-methionyl-tRNA(Met) + AMP + diphosphate</text>
        <dbReference type="Rhea" id="RHEA:13481"/>
        <dbReference type="Rhea" id="RHEA-COMP:9667"/>
        <dbReference type="Rhea" id="RHEA-COMP:9698"/>
        <dbReference type="ChEBI" id="CHEBI:30616"/>
        <dbReference type="ChEBI" id="CHEBI:33019"/>
        <dbReference type="ChEBI" id="CHEBI:57844"/>
        <dbReference type="ChEBI" id="CHEBI:78442"/>
        <dbReference type="ChEBI" id="CHEBI:78530"/>
        <dbReference type="ChEBI" id="CHEBI:456215"/>
        <dbReference type="EC" id="6.1.1.10"/>
    </reaction>
</comment>
<feature type="binding site" evidence="13">
    <location>
        <position position="145"/>
    </location>
    <ligand>
        <name>Zn(2+)</name>
        <dbReference type="ChEBI" id="CHEBI:29105"/>
    </ligand>
</feature>
<evidence type="ECO:0000256" key="8">
    <source>
        <dbReference type="ARBA" id="ARBA00022840"/>
    </source>
</evidence>
<dbReference type="Pfam" id="PF01588">
    <property type="entry name" value="tRNA_bind"/>
    <property type="match status" value="1"/>
</dbReference>
<dbReference type="PRINTS" id="PR01041">
    <property type="entry name" value="TRNASYNTHMET"/>
</dbReference>
<comment type="caution">
    <text evidence="13">Lacks conserved residue(s) required for the propagation of feature annotation.</text>
</comment>
<keyword evidence="5 13" id="KW-0820">tRNA-binding</keyword>
<dbReference type="InterPro" id="IPR023457">
    <property type="entry name" value="Met-tRNA_synth_2"/>
</dbReference>
<evidence type="ECO:0000256" key="3">
    <source>
        <dbReference type="ARBA" id="ARBA00011738"/>
    </source>
</evidence>
<dbReference type="InterPro" id="IPR004495">
    <property type="entry name" value="Met-tRNA-synth_bsu_C"/>
</dbReference>
<dbReference type="EC" id="6.1.1.10" evidence="13"/>
<feature type="binding site" evidence="13">
    <location>
        <position position="148"/>
    </location>
    <ligand>
        <name>Zn(2+)</name>
        <dbReference type="ChEBI" id="CHEBI:29105"/>
    </ligand>
</feature>
<keyword evidence="11 13" id="KW-0030">Aminoacyl-tRNA synthetase</keyword>
<feature type="short sequence motif" description="'HIGH' region" evidence="13">
    <location>
        <begin position="13"/>
        <end position="23"/>
    </location>
</feature>
<comment type="subcellular location">
    <subcellularLocation>
        <location evidence="2 13">Cytoplasm</location>
    </subcellularLocation>
</comment>
<dbReference type="SUPFAM" id="SSF52374">
    <property type="entry name" value="Nucleotidylyl transferase"/>
    <property type="match status" value="1"/>
</dbReference>
<evidence type="ECO:0000256" key="2">
    <source>
        <dbReference type="ARBA" id="ARBA00004496"/>
    </source>
</evidence>
<dbReference type="Proteomes" id="UP000294743">
    <property type="component" value="Unassembled WGS sequence"/>
</dbReference>
<comment type="subunit">
    <text evidence="3 13">Homodimer.</text>
</comment>
<dbReference type="SUPFAM" id="SSF50249">
    <property type="entry name" value="Nucleic acid-binding proteins"/>
    <property type="match status" value="1"/>
</dbReference>
<organism evidence="16 17">
    <name type="scientific">Breznakia blatticola</name>
    <dbReference type="NCBI Taxonomy" id="1754012"/>
    <lineage>
        <taxon>Bacteria</taxon>
        <taxon>Bacillati</taxon>
        <taxon>Bacillota</taxon>
        <taxon>Erysipelotrichia</taxon>
        <taxon>Erysipelotrichales</taxon>
        <taxon>Erysipelotrichaceae</taxon>
        <taxon>Breznakia</taxon>
    </lineage>
</organism>
<dbReference type="CDD" id="cd00814">
    <property type="entry name" value="MetRS_core"/>
    <property type="match status" value="1"/>
</dbReference>
<dbReference type="CDD" id="cd02800">
    <property type="entry name" value="tRNA_bind_EcMetRS_like"/>
    <property type="match status" value="1"/>
</dbReference>
<feature type="short sequence motif" description="'KMSKS' region" evidence="13">
    <location>
        <begin position="298"/>
        <end position="302"/>
    </location>
</feature>
<dbReference type="GO" id="GO:0006431">
    <property type="term" value="P:methionyl-tRNA aminoacylation"/>
    <property type="evidence" value="ECO:0007669"/>
    <property type="project" value="UniProtKB-UniRule"/>
</dbReference>
<dbReference type="EMBL" id="SODD01000016">
    <property type="protein sequence ID" value="TDW19922.1"/>
    <property type="molecule type" value="Genomic_DNA"/>
</dbReference>
<dbReference type="InterPro" id="IPR014758">
    <property type="entry name" value="Met-tRNA_synth"/>
</dbReference>
<dbReference type="PANTHER" id="PTHR43326">
    <property type="entry name" value="METHIONYL-TRNA SYNTHETASE"/>
    <property type="match status" value="1"/>
</dbReference>
<dbReference type="InterPro" id="IPR033911">
    <property type="entry name" value="MetRS_core"/>
</dbReference>
<dbReference type="PROSITE" id="PS50886">
    <property type="entry name" value="TRBD"/>
    <property type="match status" value="1"/>
</dbReference>
<dbReference type="GO" id="GO:0004825">
    <property type="term" value="F:methionine-tRNA ligase activity"/>
    <property type="evidence" value="ECO:0007669"/>
    <property type="project" value="UniProtKB-UniRule"/>
</dbReference>
<dbReference type="RefSeq" id="WP_134169417.1">
    <property type="nucleotide sequence ID" value="NZ_SODD01000016.1"/>
</dbReference>
<evidence type="ECO:0000256" key="1">
    <source>
        <dbReference type="ARBA" id="ARBA00003314"/>
    </source>
</evidence>
<comment type="function">
    <text evidence="1 13">Is required not only for elongation of protein synthesis but also for the initiation of all mRNA translation through initiator tRNA(fMet) aminoacylation.</text>
</comment>
<dbReference type="NCBIfam" id="NF008900">
    <property type="entry name" value="PRK12267.1"/>
    <property type="match status" value="1"/>
</dbReference>
<evidence type="ECO:0000256" key="4">
    <source>
        <dbReference type="ARBA" id="ARBA00022490"/>
    </source>
</evidence>
<dbReference type="InterPro" id="IPR002547">
    <property type="entry name" value="tRNA-bd_dom"/>
</dbReference>
<dbReference type="Gene3D" id="2.170.220.10">
    <property type="match status" value="1"/>
</dbReference>
<keyword evidence="17" id="KW-1185">Reference proteome</keyword>
<dbReference type="GO" id="GO:0005737">
    <property type="term" value="C:cytoplasm"/>
    <property type="evidence" value="ECO:0007669"/>
    <property type="project" value="UniProtKB-SubCell"/>
</dbReference>
<dbReference type="HAMAP" id="MF_01228">
    <property type="entry name" value="Met_tRNA_synth_type2"/>
    <property type="match status" value="1"/>
</dbReference>
<reference evidence="16 17" key="1">
    <citation type="submission" date="2019-03" db="EMBL/GenBank/DDBJ databases">
        <title>Genomic Encyclopedia of Type Strains, Phase IV (KMG-IV): sequencing the most valuable type-strain genomes for metagenomic binning, comparative biology and taxonomic classification.</title>
        <authorList>
            <person name="Goeker M."/>
        </authorList>
    </citation>
    <scope>NUCLEOTIDE SEQUENCE [LARGE SCALE GENOMIC DNA]</scope>
    <source>
        <strain evidence="16 17">DSM 28867</strain>
    </source>
</reference>
<dbReference type="InterPro" id="IPR041872">
    <property type="entry name" value="Anticodon_Met"/>
</dbReference>
<comment type="similarity">
    <text evidence="14">Belongs to the class-I aminoacyl-tRNA synthetase family.</text>
</comment>
<dbReference type="InterPro" id="IPR014729">
    <property type="entry name" value="Rossmann-like_a/b/a_fold"/>
</dbReference>
<evidence type="ECO:0000313" key="16">
    <source>
        <dbReference type="EMBL" id="TDW19922.1"/>
    </source>
</evidence>
<evidence type="ECO:0000256" key="14">
    <source>
        <dbReference type="RuleBase" id="RU363039"/>
    </source>
</evidence>
<dbReference type="InterPro" id="IPR015413">
    <property type="entry name" value="Methionyl/Leucyl_tRNA_Synth"/>
</dbReference>
<dbReference type="PROSITE" id="PS00178">
    <property type="entry name" value="AA_TRNA_LIGASE_I"/>
    <property type="match status" value="1"/>
</dbReference>
<accession>A0A4R7ZQF0</accession>
<dbReference type="CDD" id="cd07957">
    <property type="entry name" value="Anticodon_Ia_Met"/>
    <property type="match status" value="1"/>
</dbReference>
<keyword evidence="4 13" id="KW-0963">Cytoplasm</keyword>
<evidence type="ECO:0000313" key="17">
    <source>
        <dbReference type="Proteomes" id="UP000294743"/>
    </source>
</evidence>
<dbReference type="InterPro" id="IPR001412">
    <property type="entry name" value="aa-tRNA-synth_I_CS"/>
</dbReference>
<dbReference type="GO" id="GO:0000049">
    <property type="term" value="F:tRNA binding"/>
    <property type="evidence" value="ECO:0007669"/>
    <property type="project" value="UniProtKB-UniRule"/>
</dbReference>
<dbReference type="FunFam" id="2.170.220.10:FF:000002">
    <property type="entry name" value="Methionine--tRNA ligase"/>
    <property type="match status" value="1"/>
</dbReference>
<dbReference type="OrthoDB" id="9810191at2"/>
<dbReference type="PANTHER" id="PTHR43326:SF1">
    <property type="entry name" value="METHIONINE--TRNA LIGASE, MITOCHONDRIAL"/>
    <property type="match status" value="1"/>
</dbReference>
<evidence type="ECO:0000256" key="6">
    <source>
        <dbReference type="ARBA" id="ARBA00022598"/>
    </source>
</evidence>
<keyword evidence="10 13" id="KW-0648">Protein biosynthesis</keyword>
<keyword evidence="6 13" id="KW-0436">Ligase</keyword>
<dbReference type="Pfam" id="PF09334">
    <property type="entry name" value="tRNA-synt_1g"/>
    <property type="match status" value="2"/>
</dbReference>
<sequence>MEKKKYYLTTPIYYPSDNFHIGHCYTTVIADTLARYKRAKGFDVFFLTGTDEHGQKIEERAKLAGTDPKSFVDKIVANAQDLWSSLGITYDKFIRTTDEYHVKAVQKMFRDLYEKGDIYKGEYEGWYCTPDESFWTDSQLVDGKCPECGREVKKVKEESYFLRLSNYQKQLEEYLESHPELMQPESRYKEMLNNFLKPGLQDLSVSRTSFKWGIPVDFDPDHVIYVWMDALSNYITALGYNSDDDSLFQKYWPAELHLVGKEIFRFHTLIWPIMLMALDLPLPKQVYGHGWLVVDGGKISKSLGNYKDPRVYINDYGVDAVRYYLLSEVPFGNDGNFSEKLLVERSNSDLANVLGNLVNRTVSMTNKYFGGTVTNTKVHETVDEDLIRTVNELNAKVEAKMDTLHVDAAIAEIFNVLKRTNRYVDETTPWVLGKDESKQDRLQTVLFNLLEAIRVCTIQLEAFIPKSAQAIFDQLQTDARTFDTVAFGSVDSYTVVEKPSILFARIDEKELEEKWAKEAAAVEETTEEVQETKPEITFDDFMKTEMKVGLIEACEKHPKADKLLVSQINIGTETRQVVSGIAPDYTPEDMIGKKVIVVTNLKPAKIRGVESQGMILVGEDANGIEVVNLKSMEPGATVR</sequence>
<name>A0A4R7ZQF0_9FIRM</name>